<dbReference type="HOGENOM" id="CLU_006284_0_0_5"/>
<name>G7Z1V5_AZOL4</name>
<feature type="region of interest" description="Disordered" evidence="1">
    <location>
        <begin position="1"/>
        <end position="21"/>
    </location>
</feature>
<accession>G7Z1V5</accession>
<dbReference type="GO" id="GO:0006302">
    <property type="term" value="P:double-strand break repair"/>
    <property type="evidence" value="ECO:0007669"/>
    <property type="project" value="InterPro"/>
</dbReference>
<keyword evidence="4" id="KW-1185">Reference proteome</keyword>
<dbReference type="Pfam" id="PF13476">
    <property type="entry name" value="AAA_23"/>
    <property type="match status" value="1"/>
</dbReference>
<dbReference type="InterPro" id="IPR027417">
    <property type="entry name" value="P-loop_NTPase"/>
</dbReference>
<organism evidence="3 4">
    <name type="scientific">Azospirillum lipoferum (strain 4B)</name>
    <dbReference type="NCBI Taxonomy" id="862719"/>
    <lineage>
        <taxon>Bacteria</taxon>
        <taxon>Pseudomonadati</taxon>
        <taxon>Pseudomonadota</taxon>
        <taxon>Alphaproteobacteria</taxon>
        <taxon>Rhodospirillales</taxon>
        <taxon>Azospirillaceae</taxon>
        <taxon>Azospirillum</taxon>
    </lineage>
</organism>
<feature type="domain" description="Rad50/SbcC-type AAA" evidence="2">
    <location>
        <begin position="146"/>
        <end position="180"/>
    </location>
</feature>
<dbReference type="RefSeq" id="WP_014248287.1">
    <property type="nucleotide sequence ID" value="NC_016622.1"/>
</dbReference>
<evidence type="ECO:0000313" key="4">
    <source>
        <dbReference type="Proteomes" id="UP000005667"/>
    </source>
</evidence>
<reference evidence="4" key="1">
    <citation type="journal article" date="2011" name="PLoS Genet.">
        <title>Azospirillum genomes reveal transition of bacteria from aquatic to terrestrial environments.</title>
        <authorList>
            <person name="Wisniewski-Dye F."/>
            <person name="Borziak K."/>
            <person name="Khalsa-Moyers G."/>
            <person name="Alexandre G."/>
            <person name="Sukharnikov L.O."/>
            <person name="Wuichet K."/>
            <person name="Hurst G.B."/>
            <person name="McDonald W.H."/>
            <person name="Robertson J.S."/>
            <person name="Barbe V."/>
            <person name="Calteau A."/>
            <person name="Rouy Z."/>
            <person name="Mangenot S."/>
            <person name="Prigent-Combaret C."/>
            <person name="Normand P."/>
            <person name="Boyer M."/>
            <person name="Siguier P."/>
            <person name="Dessaux Y."/>
            <person name="Elmerich C."/>
            <person name="Condemine G."/>
            <person name="Krishnen G."/>
            <person name="Kennedy I."/>
            <person name="Paterson A.H."/>
            <person name="Gonzalez V."/>
            <person name="Mavingui P."/>
            <person name="Zhulin I.B."/>
        </authorList>
    </citation>
    <scope>NUCLEOTIDE SEQUENCE [LARGE SCALE GENOMIC DNA]</scope>
    <source>
        <strain evidence="4">4B</strain>
    </source>
</reference>
<dbReference type="InterPro" id="IPR038729">
    <property type="entry name" value="Rad50/SbcC_AAA"/>
</dbReference>
<dbReference type="Proteomes" id="UP000005667">
    <property type="component" value="Chromosome"/>
</dbReference>
<dbReference type="Gene3D" id="3.40.50.300">
    <property type="entry name" value="P-loop containing nucleotide triphosphate hydrolases"/>
    <property type="match status" value="1"/>
</dbReference>
<evidence type="ECO:0000256" key="1">
    <source>
        <dbReference type="SAM" id="MobiDB-lite"/>
    </source>
</evidence>
<dbReference type="EMBL" id="FQ311868">
    <property type="protein sequence ID" value="CBS87294.1"/>
    <property type="molecule type" value="Genomic_DNA"/>
</dbReference>
<dbReference type="SUPFAM" id="SSF52540">
    <property type="entry name" value="P-loop containing nucleoside triphosphate hydrolases"/>
    <property type="match status" value="1"/>
</dbReference>
<dbReference type="OrthoDB" id="6725102at2"/>
<evidence type="ECO:0000259" key="2">
    <source>
        <dbReference type="Pfam" id="PF13476"/>
    </source>
</evidence>
<dbReference type="STRING" id="862719.AZOLI_2056"/>
<dbReference type="PANTHER" id="PTHR32114:SF2">
    <property type="entry name" value="ABC TRANSPORTER ABCH.3"/>
    <property type="match status" value="1"/>
</dbReference>
<dbReference type="KEGG" id="ali:AZOLI_2056"/>
<evidence type="ECO:0000313" key="3">
    <source>
        <dbReference type="EMBL" id="CBS87294.1"/>
    </source>
</evidence>
<dbReference type="PANTHER" id="PTHR32114">
    <property type="entry name" value="ABC TRANSPORTER ABCH.3"/>
    <property type="match status" value="1"/>
</dbReference>
<gene>
    <name evidence="3" type="ordered locus">AZOLI_2056</name>
</gene>
<proteinExistence type="predicted"/>
<sequence length="1311" mass="139467">MTDTASGDLLVAPPSAEDGPIDLSRLTPDQAIGALLAGRALLPGTGTPFALGDGARKALAFYAQEARRTLWDTTKREQVREREIDDLLDALDGPLPAGWAVDLPADGTRPRWHLVSASIGQFGGLHAHCDGNGQAPPELPLSTDGDILLLIGPNGAGKSQIAKALCWGLTGQVPRTHNEPASFTTLVNRYTPPDAAAGTAGFELPTIVPIPGRSHLEGCGGTPLLATSVTLNLEDDGGRRLTLRREIRRAGDGFESAVRIVSDDGERTVGVAAALGVSELALESSALTMARLPFIRLDGPNALTRGVAELTGVAPLKRLGERAADGLARWLKEEYPKKQRNALKKFEPDFKRAATTLRSALEGVQPPLTVAIPDAPDVKDEGAAYAKALAALDAALAEREAQAKRIIKDSTGLDLEPDVIGTLLDQVRRALTVCEAEAVRQRIDSALAPWRAIAPEDAETATQLATAIAGDAHAFARIDADRQSAARLRLYATLRRWADANAPGAWPPGECPVCETPLKGLTDRTLAVEITEAMAEVDRQQAASHVDATQWERAACARLDQELSASVRQASERTGTGPAVALAQAFADGLVKAANLTGHLGGLATRLREEVAAVAAGFPPVTNPVLPGLPDALAEGSCAGRLAAVAAAIGGADWVRASDAAVAALAGLVEPQGDAGFNLFRALDEIRKILEAQQPLKIARDAANDLQGKKNQWDLPCRNIRRAKAAAGSVAELEGLAGLVDAQVDTLMKALHDRTEKLCGRFYERTNTAGPDLDRVEVVDGSLKRWARFDDVTGDGGEVLNASRDRAWLFAFAIALLERIRERDGGLSLLLLDDPQSLFDEANQRRLGAGLGSLPKDGTRPLIVTFNHHFAAALRRNAPAGSVRSFEIQPRSSRELRANVRPLATELERARRAWKQQDQDLRCVTAFCAEARRYLETALCDLLWSSRIAIDGSESLEPLFNKLENLTKRGAPYDKACFRALVKHEAWKDKTVRDAINWAHHGVPLADLKPGHAEQLEPHINAIVGLIEECQKALDKVVAAGRAPASDTPAVLPARPFASLSIPVQGALAARDGTSADDASAPEPVDDLAIDPNRFTLFACGSGLKWLTPFCRPGDVLVVEREPRTGEGLSVVWDGLTGFAGWLRRSSTSGAMFLDGNPDHSFLMEIDPERQVVHPVAGILFQAVAAAGGVVAACDEPTLMAKLKAAVPVVTGHSADPMLGVGDAALIGAPLDGWPVEGTPMAVRLPDDHVLKRLGRRLDRDGRVRLLDSLGLSGDSLPARLPGPVPEGFDTVATALEIAPVLGVWYRVAAP</sequence>
<protein>
    <recommendedName>
        <fullName evidence="2">Rad50/SbcC-type AAA domain-containing protein</fullName>
    </recommendedName>
</protein>
<dbReference type="GO" id="GO:0016887">
    <property type="term" value="F:ATP hydrolysis activity"/>
    <property type="evidence" value="ECO:0007669"/>
    <property type="project" value="InterPro"/>
</dbReference>